<dbReference type="Proteomes" id="UP000754644">
    <property type="component" value="Unassembled WGS sequence"/>
</dbReference>
<feature type="active site" description="Nucleophile" evidence="2">
    <location>
        <position position="12"/>
    </location>
</feature>
<comment type="caution">
    <text evidence="3">The sequence shown here is derived from an EMBL/GenBank/DDBJ whole genome shotgun (WGS) entry which is preliminary data.</text>
</comment>
<feature type="active site" description="Proton donor" evidence="2">
    <location>
        <position position="14"/>
    </location>
</feature>
<evidence type="ECO:0000256" key="1">
    <source>
        <dbReference type="ARBA" id="ARBA00009589"/>
    </source>
</evidence>
<dbReference type="InterPro" id="IPR036412">
    <property type="entry name" value="HAD-like_sf"/>
</dbReference>
<dbReference type="InterPro" id="IPR010708">
    <property type="entry name" value="5'(3')-deoxyribonucleotidase"/>
</dbReference>
<dbReference type="GO" id="GO:0008253">
    <property type="term" value="F:5'-nucleotidase activity"/>
    <property type="evidence" value="ECO:0007669"/>
    <property type="project" value="InterPro"/>
</dbReference>
<accession>A0A972VW70</accession>
<dbReference type="Gene3D" id="3.40.50.1000">
    <property type="entry name" value="HAD superfamily/HAD-like"/>
    <property type="match status" value="1"/>
</dbReference>
<proteinExistence type="inferred from homology"/>
<sequence length="192" mass="21471">MSSVEPWEIYLDVDGVCADFISPALKLVGLDPDETMQRWATEFAGEFYPAELMGMPRDVFFGEIDTHGARFWRELPAYPWFPALHQSLSKLGHVVFLTAPTGFPDCLAGKYQWLCDYFGEGYNDCIFTSHKDRLAHPRAILIDDSDSNIASFNQRGGQGLTFPQMWNLAGHADDPAALIIDQVSRIVSPPPS</sequence>
<comment type="similarity">
    <text evidence="1">Belongs to the 5'(3')-deoxyribonucleotidase family.</text>
</comment>
<gene>
    <name evidence="3" type="ORF">HQ497_05670</name>
</gene>
<dbReference type="GO" id="GO:0009264">
    <property type="term" value="P:deoxyribonucleotide catabolic process"/>
    <property type="evidence" value="ECO:0007669"/>
    <property type="project" value="InterPro"/>
</dbReference>
<reference evidence="3" key="1">
    <citation type="submission" date="2020-05" db="EMBL/GenBank/DDBJ databases">
        <title>Sulfur intermediates as new biogeochemical hubs in an aquatic model microbial ecosystem.</title>
        <authorList>
            <person name="Vigneron A."/>
        </authorList>
    </citation>
    <scope>NUCLEOTIDE SEQUENCE</scope>
    <source>
        <strain evidence="3">Bin.250</strain>
    </source>
</reference>
<dbReference type="InterPro" id="IPR023214">
    <property type="entry name" value="HAD_sf"/>
</dbReference>
<evidence type="ECO:0000256" key="2">
    <source>
        <dbReference type="PIRSR" id="PIRSR610708-1"/>
    </source>
</evidence>
<organism evidence="3 4">
    <name type="scientific">SAR86 cluster bacterium</name>
    <dbReference type="NCBI Taxonomy" id="2030880"/>
    <lineage>
        <taxon>Bacteria</taxon>
        <taxon>Pseudomonadati</taxon>
        <taxon>Pseudomonadota</taxon>
        <taxon>Gammaproteobacteria</taxon>
        <taxon>SAR86 cluster</taxon>
    </lineage>
</organism>
<dbReference type="SUPFAM" id="SSF56784">
    <property type="entry name" value="HAD-like"/>
    <property type="match status" value="1"/>
</dbReference>
<protein>
    <submittedName>
        <fullName evidence="3">Uncharacterized protein</fullName>
    </submittedName>
</protein>
<name>A0A972VW70_9GAMM</name>
<dbReference type="Pfam" id="PF06941">
    <property type="entry name" value="NT5C"/>
    <property type="match status" value="1"/>
</dbReference>
<evidence type="ECO:0000313" key="3">
    <source>
        <dbReference type="EMBL" id="NQV64838.1"/>
    </source>
</evidence>
<evidence type="ECO:0000313" key="4">
    <source>
        <dbReference type="Proteomes" id="UP000754644"/>
    </source>
</evidence>
<dbReference type="AlphaFoldDB" id="A0A972VW70"/>
<dbReference type="EMBL" id="JABMOJ010000210">
    <property type="protein sequence ID" value="NQV64838.1"/>
    <property type="molecule type" value="Genomic_DNA"/>
</dbReference>